<evidence type="ECO:0000256" key="3">
    <source>
        <dbReference type="ARBA" id="ARBA00023065"/>
    </source>
</evidence>
<comment type="similarity">
    <text evidence="1">Belongs to the V-ATPase V0D/AC39 subunit family.</text>
</comment>
<dbReference type="GO" id="GO:0046961">
    <property type="term" value="F:proton-transporting ATPase activity, rotational mechanism"/>
    <property type="evidence" value="ECO:0007669"/>
    <property type="project" value="InterPro"/>
</dbReference>
<protein>
    <submittedName>
        <fullName evidence="4">V-type ATP synthase subunit C</fullName>
    </submittedName>
</protein>
<evidence type="ECO:0000256" key="2">
    <source>
        <dbReference type="ARBA" id="ARBA00022448"/>
    </source>
</evidence>
<dbReference type="Gene3D" id="1.20.1690.10">
    <property type="entry name" value="V-type ATP synthase subunit C domain"/>
    <property type="match status" value="1"/>
</dbReference>
<dbReference type="InterPro" id="IPR044911">
    <property type="entry name" value="V-type_ATPase_csu/dsu_dom_3"/>
</dbReference>
<organism evidence="4 5">
    <name type="scientific">Candidatus Venteria ishoeyi</name>
    <dbReference type="NCBI Taxonomy" id="1899563"/>
    <lineage>
        <taxon>Bacteria</taxon>
        <taxon>Pseudomonadati</taxon>
        <taxon>Pseudomonadota</taxon>
        <taxon>Gammaproteobacteria</taxon>
        <taxon>Thiotrichales</taxon>
        <taxon>Thiotrichaceae</taxon>
        <taxon>Venteria</taxon>
    </lineage>
</organism>
<keyword evidence="3" id="KW-0406">Ion transport</keyword>
<dbReference type="EMBL" id="FMSV02000553">
    <property type="protein sequence ID" value="SEH08604.1"/>
    <property type="molecule type" value="Genomic_DNA"/>
</dbReference>
<evidence type="ECO:0000313" key="5">
    <source>
        <dbReference type="Proteomes" id="UP000236724"/>
    </source>
</evidence>
<dbReference type="Gene3D" id="1.10.132.50">
    <property type="entry name" value="ATP synthase (C/AC39) subunit, domain 3"/>
    <property type="match status" value="1"/>
</dbReference>
<gene>
    <name evidence="4" type="ORF">MBHS_04496</name>
</gene>
<name>A0A1H6FHW4_9GAMM</name>
<dbReference type="Pfam" id="PF01992">
    <property type="entry name" value="vATP-synt_AC39"/>
    <property type="match status" value="1"/>
</dbReference>
<dbReference type="SUPFAM" id="SSF103486">
    <property type="entry name" value="V-type ATP synthase subunit C"/>
    <property type="match status" value="1"/>
</dbReference>
<dbReference type="InterPro" id="IPR035067">
    <property type="entry name" value="V-type_ATPase_csu/dsu"/>
</dbReference>
<accession>A0A1H6FHW4</accession>
<dbReference type="InterPro" id="IPR002843">
    <property type="entry name" value="ATPase_V0-cplx_csu/dsu"/>
</dbReference>
<dbReference type="PANTHER" id="PTHR38682:SF1">
    <property type="entry name" value="V-TYPE ATP SYNTHASE SUBUNIT C"/>
    <property type="match status" value="1"/>
</dbReference>
<dbReference type="InterPro" id="IPR050873">
    <property type="entry name" value="V-ATPase_V0D/AC39_subunit"/>
</dbReference>
<dbReference type="PANTHER" id="PTHR38682">
    <property type="entry name" value="V-TYPE ATP SYNTHASE SUBUNIT C"/>
    <property type="match status" value="1"/>
</dbReference>
<sequence>MSLSAIKPYLNTRIHLFLQNLLSSEDIQGLVDKPVEALFEVVPALAGYSKNIQQNHVQQHLFNQLLAHFVILLRPLRNTDRAFLLYWLYKHDVNNLKAILRGKLGHQDSKKTTPWLLDLNQFTALPVDDLLHAESIAETLHILEQHSRIFANIAFHSYAAYEKKHQYFSLEMTLERRYYAGVLEHALAVSKSEREALVSLVNQILSGINLIWLLRYRFVYQRSASETYFLLIPCAYQWLLKRPWRELAGLNSISAVLEQLQEPITLKDCEDIVCIEKAMHEKVQKHIKHRIRRSQSPLSRALAYLILYEYQMKNILTLYKGHTLKLSPQSIQDALCCTRDNTP</sequence>
<proteinExistence type="inferred from homology"/>
<evidence type="ECO:0000256" key="1">
    <source>
        <dbReference type="ARBA" id="ARBA00006709"/>
    </source>
</evidence>
<dbReference type="RefSeq" id="WP_103922127.1">
    <property type="nucleotide sequence ID" value="NZ_FMSV02000553.1"/>
</dbReference>
<dbReference type="AlphaFoldDB" id="A0A1H6FHW4"/>
<dbReference type="InterPro" id="IPR036079">
    <property type="entry name" value="ATPase_csu/dsu_sf"/>
</dbReference>
<evidence type="ECO:0000313" key="4">
    <source>
        <dbReference type="EMBL" id="SEH08604.1"/>
    </source>
</evidence>
<reference evidence="4 5" key="1">
    <citation type="submission" date="2016-10" db="EMBL/GenBank/DDBJ databases">
        <authorList>
            <person name="de Groot N.N."/>
        </authorList>
    </citation>
    <scope>NUCLEOTIDE SEQUENCE [LARGE SCALE GENOMIC DNA]</scope>
    <source>
        <strain evidence="4">MBHS1</strain>
    </source>
</reference>
<keyword evidence="2" id="KW-0813">Transport</keyword>
<dbReference type="Proteomes" id="UP000236724">
    <property type="component" value="Unassembled WGS sequence"/>
</dbReference>
<dbReference type="OrthoDB" id="5757004at2"/>
<keyword evidence="5" id="KW-1185">Reference proteome</keyword>